<dbReference type="SMART" id="SM00342">
    <property type="entry name" value="HTH_ARAC"/>
    <property type="match status" value="1"/>
</dbReference>
<keyword evidence="6" id="KW-1185">Reference proteome</keyword>
<dbReference type="EMBL" id="BSEV01000011">
    <property type="protein sequence ID" value="GLK11341.1"/>
    <property type="molecule type" value="Genomic_DNA"/>
</dbReference>
<protein>
    <submittedName>
        <fullName evidence="5">AraC family transcriptional regulator</fullName>
    </submittedName>
</protein>
<dbReference type="GO" id="GO:0043565">
    <property type="term" value="F:sequence-specific DNA binding"/>
    <property type="evidence" value="ECO:0007669"/>
    <property type="project" value="InterPro"/>
</dbReference>
<dbReference type="Pfam" id="PF12833">
    <property type="entry name" value="HTH_18"/>
    <property type="match status" value="1"/>
</dbReference>
<evidence type="ECO:0000313" key="5">
    <source>
        <dbReference type="EMBL" id="GLK11341.1"/>
    </source>
</evidence>
<dbReference type="InterPro" id="IPR018060">
    <property type="entry name" value="HTH_AraC"/>
</dbReference>
<dbReference type="Pfam" id="PF02311">
    <property type="entry name" value="AraC_binding"/>
    <property type="match status" value="1"/>
</dbReference>
<dbReference type="InterPro" id="IPR009057">
    <property type="entry name" value="Homeodomain-like_sf"/>
</dbReference>
<gene>
    <name evidence="5" type="ORF">GCM10017600_47480</name>
</gene>
<name>A0A9W6I3G4_9ACTN</name>
<evidence type="ECO:0000256" key="1">
    <source>
        <dbReference type="ARBA" id="ARBA00023015"/>
    </source>
</evidence>
<accession>A0A9W6I3G4</accession>
<dbReference type="PRINTS" id="PR00032">
    <property type="entry name" value="HTHARAC"/>
</dbReference>
<dbReference type="InterPro" id="IPR020449">
    <property type="entry name" value="Tscrpt_reg_AraC-type_HTH"/>
</dbReference>
<dbReference type="Gene3D" id="1.10.10.60">
    <property type="entry name" value="Homeodomain-like"/>
    <property type="match status" value="1"/>
</dbReference>
<organism evidence="5 6">
    <name type="scientific">Streptosporangium carneum</name>
    <dbReference type="NCBI Taxonomy" id="47481"/>
    <lineage>
        <taxon>Bacteria</taxon>
        <taxon>Bacillati</taxon>
        <taxon>Actinomycetota</taxon>
        <taxon>Actinomycetes</taxon>
        <taxon>Streptosporangiales</taxon>
        <taxon>Streptosporangiaceae</taxon>
        <taxon>Streptosporangium</taxon>
    </lineage>
</organism>
<dbReference type="AlphaFoldDB" id="A0A9W6I3G4"/>
<evidence type="ECO:0000259" key="4">
    <source>
        <dbReference type="PROSITE" id="PS01124"/>
    </source>
</evidence>
<dbReference type="Proteomes" id="UP001143474">
    <property type="component" value="Unassembled WGS sequence"/>
</dbReference>
<dbReference type="SUPFAM" id="SSF46689">
    <property type="entry name" value="Homeodomain-like"/>
    <property type="match status" value="1"/>
</dbReference>
<dbReference type="InterPro" id="IPR003313">
    <property type="entry name" value="AraC-bd"/>
</dbReference>
<reference evidence="5" key="1">
    <citation type="journal article" date="2014" name="Int. J. Syst. Evol. Microbiol.">
        <title>Complete genome sequence of Corynebacterium casei LMG S-19264T (=DSM 44701T), isolated from a smear-ripened cheese.</title>
        <authorList>
            <consortium name="US DOE Joint Genome Institute (JGI-PGF)"/>
            <person name="Walter F."/>
            <person name="Albersmeier A."/>
            <person name="Kalinowski J."/>
            <person name="Ruckert C."/>
        </authorList>
    </citation>
    <scope>NUCLEOTIDE SEQUENCE</scope>
    <source>
        <strain evidence="5">VKM Ac-2007</strain>
    </source>
</reference>
<dbReference type="PROSITE" id="PS01124">
    <property type="entry name" value="HTH_ARAC_FAMILY_2"/>
    <property type="match status" value="1"/>
</dbReference>
<reference evidence="5" key="2">
    <citation type="submission" date="2023-01" db="EMBL/GenBank/DDBJ databases">
        <authorList>
            <person name="Sun Q."/>
            <person name="Evtushenko L."/>
        </authorList>
    </citation>
    <scope>NUCLEOTIDE SEQUENCE</scope>
    <source>
        <strain evidence="5">VKM Ac-2007</strain>
    </source>
</reference>
<keyword evidence="3" id="KW-0804">Transcription</keyword>
<evidence type="ECO:0000256" key="3">
    <source>
        <dbReference type="ARBA" id="ARBA00023163"/>
    </source>
</evidence>
<dbReference type="SUPFAM" id="SSF51215">
    <property type="entry name" value="Regulatory protein AraC"/>
    <property type="match status" value="1"/>
</dbReference>
<dbReference type="GO" id="GO:0003700">
    <property type="term" value="F:DNA-binding transcription factor activity"/>
    <property type="evidence" value="ECO:0007669"/>
    <property type="project" value="InterPro"/>
</dbReference>
<dbReference type="InterPro" id="IPR037923">
    <property type="entry name" value="HTH-like"/>
</dbReference>
<dbReference type="InterPro" id="IPR014710">
    <property type="entry name" value="RmlC-like_jellyroll"/>
</dbReference>
<keyword evidence="1" id="KW-0805">Transcription regulation</keyword>
<keyword evidence="2" id="KW-0238">DNA-binding</keyword>
<comment type="caution">
    <text evidence="5">The sequence shown here is derived from an EMBL/GenBank/DDBJ whole genome shotgun (WGS) entry which is preliminary data.</text>
</comment>
<dbReference type="PANTHER" id="PTHR43280">
    <property type="entry name" value="ARAC-FAMILY TRANSCRIPTIONAL REGULATOR"/>
    <property type="match status" value="1"/>
</dbReference>
<evidence type="ECO:0000313" key="6">
    <source>
        <dbReference type="Proteomes" id="UP001143474"/>
    </source>
</evidence>
<sequence>MLPMHEIEVPVPMGLSPFAVGTFDEMGSWSRAAFPHRHVFYEILYVSAGSGTHTVDFRSTPIRPGTMYFIAPGQVHHWNYDVPMQGTLVLFTEEFLLWQEEPPFFHGLSERNELSLSGADAAGMTRLLALMCEEYQGRAPGFASMLQSYLQILLVTSGRLLEAGGGGEQGARSSVLTRAFTRLVARHVVGVRSVKAYADRLGVTSGHLAETVKEATGRSPGEIIRDALTLEAKRLLAQSDLSIAQIARSLAFDDISYFGRFFKREAGVTPGHFRREIREKYHPGHA</sequence>
<dbReference type="Gene3D" id="2.60.120.10">
    <property type="entry name" value="Jelly Rolls"/>
    <property type="match status" value="1"/>
</dbReference>
<proteinExistence type="predicted"/>
<evidence type="ECO:0000256" key="2">
    <source>
        <dbReference type="ARBA" id="ARBA00023125"/>
    </source>
</evidence>
<feature type="domain" description="HTH araC/xylS-type" evidence="4">
    <location>
        <begin position="178"/>
        <end position="276"/>
    </location>
</feature>
<dbReference type="PANTHER" id="PTHR43280:SF32">
    <property type="entry name" value="TRANSCRIPTIONAL REGULATORY PROTEIN"/>
    <property type="match status" value="1"/>
</dbReference>